<gene>
    <name evidence="2" type="ORF">H8S17_01165</name>
</gene>
<protein>
    <submittedName>
        <fullName evidence="2">Uncharacterized protein</fullName>
    </submittedName>
</protein>
<feature type="transmembrane region" description="Helical" evidence="1">
    <location>
        <begin position="434"/>
        <end position="452"/>
    </location>
</feature>
<comment type="caution">
    <text evidence="2">The sequence shown here is derived from an EMBL/GenBank/DDBJ whole genome shotgun (WGS) entry which is preliminary data.</text>
</comment>
<reference evidence="2" key="1">
    <citation type="submission" date="2020-08" db="EMBL/GenBank/DDBJ databases">
        <title>Genome public.</title>
        <authorList>
            <person name="Liu C."/>
            <person name="Sun Q."/>
        </authorList>
    </citation>
    <scope>NUCLEOTIDE SEQUENCE</scope>
    <source>
        <strain evidence="2">BX1005</strain>
    </source>
</reference>
<feature type="transmembrane region" description="Helical" evidence="1">
    <location>
        <begin position="176"/>
        <end position="195"/>
    </location>
</feature>
<feature type="transmembrane region" description="Helical" evidence="1">
    <location>
        <begin position="100"/>
        <end position="118"/>
    </location>
</feature>
<evidence type="ECO:0000313" key="3">
    <source>
        <dbReference type="Proteomes" id="UP000606720"/>
    </source>
</evidence>
<proteinExistence type="predicted"/>
<feature type="transmembrane region" description="Helical" evidence="1">
    <location>
        <begin position="6"/>
        <end position="24"/>
    </location>
</feature>
<dbReference type="AlphaFoldDB" id="A0A923LM79"/>
<keyword evidence="1" id="KW-0472">Membrane</keyword>
<feature type="transmembrane region" description="Helical" evidence="1">
    <location>
        <begin position="408"/>
        <end position="428"/>
    </location>
</feature>
<dbReference type="RefSeq" id="WP_186865878.1">
    <property type="nucleotide sequence ID" value="NZ_JACOPH010000001.1"/>
</dbReference>
<keyword evidence="1" id="KW-1133">Transmembrane helix</keyword>
<feature type="transmembrane region" description="Helical" evidence="1">
    <location>
        <begin position="349"/>
        <end position="366"/>
    </location>
</feature>
<keyword evidence="3" id="KW-1185">Reference proteome</keyword>
<feature type="transmembrane region" description="Helical" evidence="1">
    <location>
        <begin position="261"/>
        <end position="293"/>
    </location>
</feature>
<dbReference type="EMBL" id="JACOPH010000001">
    <property type="protein sequence ID" value="MBC5712830.1"/>
    <property type="molecule type" value="Genomic_DNA"/>
</dbReference>
<evidence type="ECO:0000313" key="2">
    <source>
        <dbReference type="EMBL" id="MBC5712830.1"/>
    </source>
</evidence>
<name>A0A923LM79_9FIRM</name>
<keyword evidence="1" id="KW-0812">Transmembrane</keyword>
<evidence type="ECO:0000256" key="1">
    <source>
        <dbReference type="SAM" id="Phobius"/>
    </source>
</evidence>
<feature type="transmembrane region" description="Helical" evidence="1">
    <location>
        <begin position="207"/>
        <end position="223"/>
    </location>
</feature>
<feature type="transmembrane region" description="Helical" evidence="1">
    <location>
        <begin position="36"/>
        <end position="58"/>
    </location>
</feature>
<sequence length="598" mass="69254">MLHGTVFGTVFYLAALIACVVNIYRFRKSHKPMSGFTWSVLSFLITISMGSVAAGLISPLHIPINIYSMAVIYLLIAVLVGWRIKKEGMRQEYIWEKYDFIVLILTTVAVAAISLKIFSPQLLYCYYNSDAGLHLKEATAIVRSQKVTNMYFLHLQNAMFVEMIQPFVRIADWYKGYILGDCFFLWLETLFFAAMIRRFAKTKGSKVFAIFLTVCYFMGYPFFSYYYSFGYWAVGSMMVGFVAITLRLYEEACVERKYSIFMLMLGCFGVMTSYMMFAPVTFVAAFVYLMIVAKREGKIFTVKNVLLALKVFLLPTVMGLYYCLYGFFISSGTSISGALGNAGGIYTELYMDFFWVIFPVLFMLAYTLKKRRFTPDVVFFLAFFGFTGVMLFLTLTHHVSTYYYYKTYYPLWMFCWVLTAKAAFVMLQEAKETLIAYCTLAAMFVILCYGGVEYKIVTSTERITGAMHSTEFFTLYQYDWSFITRGHQGLDNSVFDLFQYVADNLSEEKMVPLMTEENDYGQTYLYEGVSGYDFPDFYEWRHTKKELKQAYYDWDVHYAVLMKGTQFEELHGKDVLGKKAVKILFENEAGYILELDDK</sequence>
<dbReference type="Proteomes" id="UP000606720">
    <property type="component" value="Unassembled WGS sequence"/>
</dbReference>
<feature type="transmembrane region" description="Helical" evidence="1">
    <location>
        <begin position="64"/>
        <end position="84"/>
    </location>
</feature>
<accession>A0A923LM79</accession>
<feature type="transmembrane region" description="Helical" evidence="1">
    <location>
        <begin position="305"/>
        <end position="328"/>
    </location>
</feature>
<organism evidence="2 3">
    <name type="scientific">Roseburia zhanii</name>
    <dbReference type="NCBI Taxonomy" id="2763064"/>
    <lineage>
        <taxon>Bacteria</taxon>
        <taxon>Bacillati</taxon>
        <taxon>Bacillota</taxon>
        <taxon>Clostridia</taxon>
        <taxon>Lachnospirales</taxon>
        <taxon>Lachnospiraceae</taxon>
        <taxon>Roseburia</taxon>
    </lineage>
</organism>
<feature type="transmembrane region" description="Helical" evidence="1">
    <location>
        <begin position="378"/>
        <end position="396"/>
    </location>
</feature>